<proteinExistence type="predicted"/>
<dbReference type="GO" id="GO:0032039">
    <property type="term" value="C:integrator complex"/>
    <property type="evidence" value="ECO:0007669"/>
    <property type="project" value="InterPro"/>
</dbReference>
<evidence type="ECO:0000313" key="1">
    <source>
        <dbReference type="EMBL" id="KAF6039621.1"/>
    </source>
</evidence>
<dbReference type="PANTHER" id="PTHR28608">
    <property type="entry name" value="INTEGRATOR COMPLEX SUBUNIT 2"/>
    <property type="match status" value="1"/>
</dbReference>
<dbReference type="EMBL" id="VXIV02000229">
    <property type="protein sequence ID" value="KAF6039621.1"/>
    <property type="molecule type" value="Genomic_DNA"/>
</dbReference>
<accession>A0A7J7KN79</accession>
<dbReference type="PANTHER" id="PTHR28608:SF1">
    <property type="entry name" value="INTEGRATOR COMPLEX SUBUNIT 2"/>
    <property type="match status" value="1"/>
</dbReference>
<gene>
    <name evidence="1" type="ORF">EB796_002081</name>
</gene>
<organism evidence="1 2">
    <name type="scientific">Bugula neritina</name>
    <name type="common">Brown bryozoan</name>
    <name type="synonym">Sertularia neritina</name>
    <dbReference type="NCBI Taxonomy" id="10212"/>
    <lineage>
        <taxon>Eukaryota</taxon>
        <taxon>Metazoa</taxon>
        <taxon>Spiralia</taxon>
        <taxon>Lophotrochozoa</taxon>
        <taxon>Bryozoa</taxon>
        <taxon>Gymnolaemata</taxon>
        <taxon>Cheilostomatida</taxon>
        <taxon>Flustrina</taxon>
        <taxon>Buguloidea</taxon>
        <taxon>Bugulidae</taxon>
        <taxon>Bugula</taxon>
    </lineage>
</organism>
<reference evidence="1" key="1">
    <citation type="submission" date="2020-06" db="EMBL/GenBank/DDBJ databases">
        <title>Draft genome of Bugula neritina, a colonial animal packing powerful symbionts and potential medicines.</title>
        <authorList>
            <person name="Rayko M."/>
        </authorList>
    </citation>
    <scope>NUCLEOTIDE SEQUENCE [LARGE SCALE GENOMIC DNA]</scope>
    <source>
        <strain evidence="1">Kwan_BN1</strain>
    </source>
</reference>
<keyword evidence="2" id="KW-1185">Reference proteome</keyword>
<name>A0A7J7KN79_BUGNE</name>
<dbReference type="OrthoDB" id="70899at2759"/>
<evidence type="ECO:0000313" key="2">
    <source>
        <dbReference type="Proteomes" id="UP000593567"/>
    </source>
</evidence>
<dbReference type="InterPro" id="IPR029321">
    <property type="entry name" value="INTS2"/>
</dbReference>
<dbReference type="Proteomes" id="UP000593567">
    <property type="component" value="Unassembled WGS sequence"/>
</dbReference>
<dbReference type="Pfam" id="PF14750">
    <property type="entry name" value="INTS2"/>
    <property type="match status" value="1"/>
</dbReference>
<sequence>MLEHCLPAVPANESILCDQRELQTLICSEVHKIIIDNPYQAKLVSFQGYHSKLIPIAIAGIPSMHICLDYVPELLAQPDIAKQMFAVRLTASLCEQYGVHKTFTMAKLCISTVVTLVGVLPARSVISNIIPILPSINSMCQHMPVLYEDWLRLLAIFLPIFATYKDELEEMKQKPWSYSLTNS</sequence>
<dbReference type="GO" id="GO:0034472">
    <property type="term" value="P:snRNA 3'-end processing"/>
    <property type="evidence" value="ECO:0007669"/>
    <property type="project" value="TreeGrafter"/>
</dbReference>
<protein>
    <submittedName>
        <fullName evidence="1">INTS2</fullName>
    </submittedName>
</protein>
<dbReference type="AlphaFoldDB" id="A0A7J7KN79"/>
<comment type="caution">
    <text evidence="1">The sequence shown here is derived from an EMBL/GenBank/DDBJ whole genome shotgun (WGS) entry which is preliminary data.</text>
</comment>